<feature type="compositionally biased region" description="Basic and acidic residues" evidence="1">
    <location>
        <begin position="159"/>
        <end position="189"/>
    </location>
</feature>
<dbReference type="EMBL" id="BSVA01000001">
    <property type="protein sequence ID" value="GMA90579.1"/>
    <property type="molecule type" value="Genomic_DNA"/>
</dbReference>
<protein>
    <submittedName>
        <fullName evidence="2">Uncharacterized protein</fullName>
    </submittedName>
</protein>
<feature type="compositionally biased region" description="Basic and acidic residues" evidence="1">
    <location>
        <begin position="100"/>
        <end position="148"/>
    </location>
</feature>
<evidence type="ECO:0000313" key="3">
    <source>
        <dbReference type="Proteomes" id="UP001157069"/>
    </source>
</evidence>
<gene>
    <name evidence="2" type="ORF">GCM10025869_11080</name>
</gene>
<keyword evidence="3" id="KW-1185">Reference proteome</keyword>
<feature type="region of interest" description="Disordered" evidence="1">
    <location>
        <begin position="15"/>
        <end position="258"/>
    </location>
</feature>
<feature type="compositionally biased region" description="Basic and acidic residues" evidence="1">
    <location>
        <begin position="198"/>
        <end position="226"/>
    </location>
</feature>
<feature type="compositionally biased region" description="Basic and acidic residues" evidence="1">
    <location>
        <begin position="237"/>
        <end position="258"/>
    </location>
</feature>
<comment type="caution">
    <text evidence="2">The sequence shown here is derived from an EMBL/GenBank/DDBJ whole genome shotgun (WGS) entry which is preliminary data.</text>
</comment>
<organism evidence="2 3">
    <name type="scientific">Homoserinibacter gongjuensis</name>
    <dbReference type="NCBI Taxonomy" id="1162968"/>
    <lineage>
        <taxon>Bacteria</taxon>
        <taxon>Bacillati</taxon>
        <taxon>Actinomycetota</taxon>
        <taxon>Actinomycetes</taxon>
        <taxon>Micrococcales</taxon>
        <taxon>Microbacteriaceae</taxon>
        <taxon>Homoserinibacter</taxon>
    </lineage>
</organism>
<name>A0ABQ6JTE1_9MICO</name>
<reference evidence="3" key="1">
    <citation type="journal article" date="2019" name="Int. J. Syst. Evol. Microbiol.">
        <title>The Global Catalogue of Microorganisms (GCM) 10K type strain sequencing project: providing services to taxonomists for standard genome sequencing and annotation.</title>
        <authorList>
            <consortium name="The Broad Institute Genomics Platform"/>
            <consortium name="The Broad Institute Genome Sequencing Center for Infectious Disease"/>
            <person name="Wu L."/>
            <person name="Ma J."/>
        </authorList>
    </citation>
    <scope>NUCLEOTIDE SEQUENCE [LARGE SCALE GENOMIC DNA]</scope>
    <source>
        <strain evidence="3">NBRC 108755</strain>
    </source>
</reference>
<evidence type="ECO:0000256" key="1">
    <source>
        <dbReference type="SAM" id="MobiDB-lite"/>
    </source>
</evidence>
<feature type="compositionally biased region" description="Basic and acidic residues" evidence="1">
    <location>
        <begin position="42"/>
        <end position="92"/>
    </location>
</feature>
<sequence>MLARRPCKLEALTEHVGDPEGIAARPGHRARHLGHEPIPQGRVREQREDGRDDERGAVFDERAERHDEQQIQCEHGHHERARDDAPRDDAVDARQSGAGDDDRDRGSHDRRGDHVEHLAEHVGHDGEHQQQLRDVDGRGPREPAHLQSEDPFLPPACEQRAEGECHPDDRDHERRGHEHGPHGIWDRQLGRGAVSGEARIRHAEDGREDAGGGEKEGAHGEHRECDPGDGSGARARLTREARIRQKRQRDGQEQHGDE</sequence>
<evidence type="ECO:0000313" key="2">
    <source>
        <dbReference type="EMBL" id="GMA90579.1"/>
    </source>
</evidence>
<accession>A0ABQ6JTE1</accession>
<dbReference type="Proteomes" id="UP001157069">
    <property type="component" value="Unassembled WGS sequence"/>
</dbReference>
<proteinExistence type="predicted"/>